<dbReference type="AlphaFoldDB" id="A0AAV4LH22"/>
<dbReference type="RefSeq" id="WP_282200028.1">
    <property type="nucleotide sequence ID" value="NZ_BOQE01000001.1"/>
</dbReference>
<accession>A0AAV4LH22</accession>
<feature type="transmembrane region" description="Helical" evidence="1">
    <location>
        <begin position="25"/>
        <end position="44"/>
    </location>
</feature>
<keyword evidence="1" id="KW-0472">Membrane</keyword>
<reference evidence="2" key="1">
    <citation type="journal article" date="2023" name="Int. J. Syst. Evol. Microbiol.">
        <title>Collibacillus ludicampi gen. nov., sp. nov., a new soil bacterium of the family Alicyclobacillaceae.</title>
        <authorList>
            <person name="Jojima T."/>
            <person name="Ioku Y."/>
            <person name="Fukuta Y."/>
            <person name="Shirasaka N."/>
            <person name="Matsumura Y."/>
            <person name="Mori M."/>
        </authorList>
    </citation>
    <scope>NUCLEOTIDE SEQUENCE</scope>
    <source>
        <strain evidence="2">TP075</strain>
    </source>
</reference>
<gene>
    <name evidence="2" type="ORF">DNHGIG_25480</name>
</gene>
<proteinExistence type="predicted"/>
<protein>
    <submittedName>
        <fullName evidence="2">Uncharacterized protein</fullName>
    </submittedName>
</protein>
<comment type="caution">
    <text evidence="2">The sequence shown here is derived from an EMBL/GenBank/DDBJ whole genome shotgun (WGS) entry which is preliminary data.</text>
</comment>
<evidence type="ECO:0000313" key="3">
    <source>
        <dbReference type="Proteomes" id="UP001057291"/>
    </source>
</evidence>
<dbReference type="Proteomes" id="UP001057291">
    <property type="component" value="Unassembled WGS sequence"/>
</dbReference>
<keyword evidence="1" id="KW-1133">Transmembrane helix</keyword>
<name>A0AAV4LH22_9BACL</name>
<organism evidence="2 3">
    <name type="scientific">Collibacillus ludicampi</name>
    <dbReference type="NCBI Taxonomy" id="2771369"/>
    <lineage>
        <taxon>Bacteria</taxon>
        <taxon>Bacillati</taxon>
        <taxon>Bacillota</taxon>
        <taxon>Bacilli</taxon>
        <taxon>Bacillales</taxon>
        <taxon>Alicyclobacillaceae</taxon>
        <taxon>Collibacillus</taxon>
    </lineage>
</organism>
<keyword evidence="1" id="KW-0812">Transmembrane</keyword>
<dbReference type="EMBL" id="BOQE01000001">
    <property type="protein sequence ID" value="GIM46999.1"/>
    <property type="molecule type" value="Genomic_DNA"/>
</dbReference>
<keyword evidence="3" id="KW-1185">Reference proteome</keyword>
<evidence type="ECO:0000313" key="2">
    <source>
        <dbReference type="EMBL" id="GIM46999.1"/>
    </source>
</evidence>
<evidence type="ECO:0000256" key="1">
    <source>
        <dbReference type="SAM" id="Phobius"/>
    </source>
</evidence>
<sequence>MDVLTIILILLIAMLSGVAYTSGNYLVGICCLSFSAIFAIAMLAKPE</sequence>